<dbReference type="GO" id="GO:0016874">
    <property type="term" value="F:ligase activity"/>
    <property type="evidence" value="ECO:0007669"/>
    <property type="project" value="UniProtKB-KW"/>
</dbReference>
<dbReference type="EMBL" id="CP127173">
    <property type="protein sequence ID" value="WIV56401.1"/>
    <property type="molecule type" value="Genomic_DNA"/>
</dbReference>
<dbReference type="SUPFAM" id="SSF54368">
    <property type="entry name" value="Glutamine synthetase, N-terminal domain"/>
    <property type="match status" value="1"/>
</dbReference>
<dbReference type="InterPro" id="IPR008147">
    <property type="entry name" value="Gln_synt_N"/>
</dbReference>
<evidence type="ECO:0000256" key="1">
    <source>
        <dbReference type="ARBA" id="ARBA00009897"/>
    </source>
</evidence>
<feature type="domain" description="GS catalytic" evidence="8">
    <location>
        <begin position="140"/>
        <end position="497"/>
    </location>
</feature>
<dbReference type="PROSITE" id="PS51986">
    <property type="entry name" value="GS_BETA_GRASP"/>
    <property type="match status" value="1"/>
</dbReference>
<dbReference type="Gene3D" id="3.30.590.10">
    <property type="entry name" value="Glutamine synthetase/guanido kinase, catalytic domain"/>
    <property type="match status" value="1"/>
</dbReference>
<evidence type="ECO:0000256" key="3">
    <source>
        <dbReference type="ARBA" id="ARBA00022741"/>
    </source>
</evidence>
<dbReference type="PANTHER" id="PTHR43785:SF12">
    <property type="entry name" value="TYPE-1 GLUTAMINE SYNTHETASE 2"/>
    <property type="match status" value="1"/>
</dbReference>
<name>A0ABY8XLC4_9PSEU</name>
<dbReference type="SMART" id="SM01230">
    <property type="entry name" value="Gln-synt_C"/>
    <property type="match status" value="1"/>
</dbReference>
<dbReference type="InterPro" id="IPR036651">
    <property type="entry name" value="Gln_synt_N_sf"/>
</dbReference>
<sequence>MSGSAKFIERHGLFTPAQAEAAQRSLELIEQHGIEMVRIVWPDQHGLLRGKALTKAAYTSALSAGSEITMAPFFFDSANAIVLNPFTPDGGFAIPGLGGSPNVTMVPDPATFTVLPWVAKTAVVFADLYLNDGSPFPLAPRTILRAQLDRLASHDYRLVSGIEMEWHLTKVLDDLLGKCSLGAPGSPADPPLVAPVARGYNYLLLDHLDEIDDALIPIREALQSMGLPLRSFDDEWAPSQVETTFDVMEGMAAADAASLFKMAVKQISKRRGYLASFMCTPALQGFYASGWHLHTSIADAKTGENLMVPGAGEALSELGRHYVGGQLAHGAPASVFTTPTVNGYRRRRPYSLAPDRLTWAHDNRAAMMRVIGGPGDQASHVENRVGESAANPYLYMASQVAAGLDGILNRTSPGPLSEDPYSAEVPQLPATLAEAVDSLEADPFFRKEFGDVFVDYLVAVKRCEISRYDAWVAEHPDAESYVNGVTDWEHREYFELF</sequence>
<evidence type="ECO:0000313" key="9">
    <source>
        <dbReference type="EMBL" id="WIV56401.1"/>
    </source>
</evidence>
<gene>
    <name evidence="9" type="ORF">QP939_47700</name>
</gene>
<dbReference type="InterPro" id="IPR008146">
    <property type="entry name" value="Gln_synth_cat_dom"/>
</dbReference>
<dbReference type="Proteomes" id="UP001227101">
    <property type="component" value="Chromosome"/>
</dbReference>
<dbReference type="Pfam" id="PF00120">
    <property type="entry name" value="Gln-synt_C"/>
    <property type="match status" value="1"/>
</dbReference>
<keyword evidence="4" id="KW-0067">ATP-binding</keyword>
<evidence type="ECO:0000259" key="7">
    <source>
        <dbReference type="PROSITE" id="PS51986"/>
    </source>
</evidence>
<evidence type="ECO:0000256" key="5">
    <source>
        <dbReference type="PROSITE-ProRule" id="PRU01330"/>
    </source>
</evidence>
<dbReference type="RefSeq" id="WP_285453539.1">
    <property type="nucleotide sequence ID" value="NZ_CP127173.1"/>
</dbReference>
<feature type="domain" description="GS beta-grasp" evidence="7">
    <location>
        <begin position="32"/>
        <end position="133"/>
    </location>
</feature>
<organism evidence="9 10">
    <name type="scientific">Amycolatopsis nalaikhensis</name>
    <dbReference type="NCBI Taxonomy" id="715472"/>
    <lineage>
        <taxon>Bacteria</taxon>
        <taxon>Bacillati</taxon>
        <taxon>Actinomycetota</taxon>
        <taxon>Actinomycetes</taxon>
        <taxon>Pseudonocardiales</taxon>
        <taxon>Pseudonocardiaceae</taxon>
        <taxon>Amycolatopsis</taxon>
    </lineage>
</organism>
<evidence type="ECO:0000256" key="4">
    <source>
        <dbReference type="ARBA" id="ARBA00022840"/>
    </source>
</evidence>
<proteinExistence type="inferred from homology"/>
<evidence type="ECO:0000256" key="2">
    <source>
        <dbReference type="ARBA" id="ARBA00022598"/>
    </source>
</evidence>
<reference evidence="9 10" key="1">
    <citation type="submission" date="2023-06" db="EMBL/GenBank/DDBJ databases">
        <authorList>
            <person name="Oyuntsetseg B."/>
            <person name="Kim S.B."/>
        </authorList>
    </citation>
    <scope>NUCLEOTIDE SEQUENCE [LARGE SCALE GENOMIC DNA]</scope>
    <source>
        <strain evidence="9 10">2-2</strain>
    </source>
</reference>
<keyword evidence="3" id="KW-0547">Nucleotide-binding</keyword>
<keyword evidence="2 9" id="KW-0436">Ligase</keyword>
<evidence type="ECO:0000259" key="8">
    <source>
        <dbReference type="PROSITE" id="PS51987"/>
    </source>
</evidence>
<dbReference type="InterPro" id="IPR014746">
    <property type="entry name" value="Gln_synth/guanido_kin_cat_dom"/>
</dbReference>
<dbReference type="EC" id="6.3.1.-" evidence="9"/>
<evidence type="ECO:0000256" key="6">
    <source>
        <dbReference type="RuleBase" id="RU000384"/>
    </source>
</evidence>
<keyword evidence="10" id="KW-1185">Reference proteome</keyword>
<evidence type="ECO:0000313" key="10">
    <source>
        <dbReference type="Proteomes" id="UP001227101"/>
    </source>
</evidence>
<accession>A0ABY8XLC4</accession>
<dbReference type="PROSITE" id="PS51987">
    <property type="entry name" value="GS_CATALYTIC"/>
    <property type="match status" value="1"/>
</dbReference>
<dbReference type="PANTHER" id="PTHR43785">
    <property type="entry name" value="GAMMA-GLUTAMYLPUTRESCINE SYNTHETASE"/>
    <property type="match status" value="1"/>
</dbReference>
<dbReference type="SUPFAM" id="SSF55931">
    <property type="entry name" value="Glutamine synthetase/guanido kinase"/>
    <property type="match status" value="1"/>
</dbReference>
<protein>
    <submittedName>
        <fullName evidence="9">Glutamine synthetase family protein</fullName>
        <ecNumber evidence="9">6.3.1.-</ecNumber>
    </submittedName>
</protein>
<dbReference type="Gene3D" id="3.10.20.70">
    <property type="entry name" value="Glutamine synthetase, N-terminal domain"/>
    <property type="match status" value="1"/>
</dbReference>
<comment type="similarity">
    <text evidence="1 5 6">Belongs to the glutamine synthetase family.</text>
</comment>